<evidence type="ECO:0000313" key="7">
    <source>
        <dbReference type="Proteomes" id="UP001472677"/>
    </source>
</evidence>
<dbReference type="Proteomes" id="UP001472677">
    <property type="component" value="Unassembled WGS sequence"/>
</dbReference>
<dbReference type="InterPro" id="IPR026992">
    <property type="entry name" value="DIOX_N"/>
</dbReference>
<dbReference type="InterPro" id="IPR050295">
    <property type="entry name" value="Plant_2OG-oxidoreductases"/>
</dbReference>
<evidence type="ECO:0000256" key="4">
    <source>
        <dbReference type="RuleBase" id="RU003682"/>
    </source>
</evidence>
<comment type="similarity">
    <text evidence="1 4">Belongs to the iron/ascorbate-dependent oxidoreductase family.</text>
</comment>
<feature type="domain" description="Fe2OG dioxygenase" evidence="5">
    <location>
        <begin position="235"/>
        <end position="335"/>
    </location>
</feature>
<dbReference type="PROSITE" id="PS51471">
    <property type="entry name" value="FE2OG_OXY"/>
    <property type="match status" value="1"/>
</dbReference>
<dbReference type="Gene3D" id="2.60.120.330">
    <property type="entry name" value="B-lactam Antibiotic, Isopenicillin N Synthase, Chain"/>
    <property type="match status" value="1"/>
</dbReference>
<dbReference type="InterPro" id="IPR044861">
    <property type="entry name" value="IPNS-like_FE2OG_OXY"/>
</dbReference>
<dbReference type="PANTHER" id="PTHR47991">
    <property type="entry name" value="OXOGLUTARATE/IRON-DEPENDENT DIOXYGENASE"/>
    <property type="match status" value="1"/>
</dbReference>
<protein>
    <recommendedName>
        <fullName evidence="5">Fe2OG dioxygenase domain-containing protein</fullName>
    </recommendedName>
</protein>
<evidence type="ECO:0000256" key="3">
    <source>
        <dbReference type="ARBA" id="ARBA00023004"/>
    </source>
</evidence>
<accession>A0ABR2C410</accession>
<dbReference type="SUPFAM" id="SSF51197">
    <property type="entry name" value="Clavaminate synthase-like"/>
    <property type="match status" value="1"/>
</dbReference>
<evidence type="ECO:0000256" key="2">
    <source>
        <dbReference type="ARBA" id="ARBA00022723"/>
    </source>
</evidence>
<reference evidence="6 7" key="1">
    <citation type="journal article" date="2024" name="G3 (Bethesda)">
        <title>Genome assembly of Hibiscus sabdariffa L. provides insights into metabolisms of medicinal natural products.</title>
        <authorList>
            <person name="Kim T."/>
        </authorList>
    </citation>
    <scope>NUCLEOTIDE SEQUENCE [LARGE SCALE GENOMIC DNA]</scope>
    <source>
        <strain evidence="6">TK-2024</strain>
        <tissue evidence="6">Old leaves</tissue>
    </source>
</reference>
<keyword evidence="2 4" id="KW-0479">Metal-binding</keyword>
<keyword evidence="3 4" id="KW-0408">Iron</keyword>
<dbReference type="Pfam" id="PF03171">
    <property type="entry name" value="2OG-FeII_Oxy"/>
    <property type="match status" value="1"/>
</dbReference>
<dbReference type="EMBL" id="JBBPBM010000067">
    <property type="protein sequence ID" value="KAK8514134.1"/>
    <property type="molecule type" value="Genomic_DNA"/>
</dbReference>
<dbReference type="InterPro" id="IPR005123">
    <property type="entry name" value="Oxoglu/Fe-dep_dioxygenase_dom"/>
</dbReference>
<name>A0ABR2C410_9ROSI</name>
<keyword evidence="7" id="KW-1185">Reference proteome</keyword>
<evidence type="ECO:0000256" key="1">
    <source>
        <dbReference type="ARBA" id="ARBA00008056"/>
    </source>
</evidence>
<dbReference type="InterPro" id="IPR027443">
    <property type="entry name" value="IPNS-like_sf"/>
</dbReference>
<gene>
    <name evidence="6" type="ORF">V6N12_008850</name>
</gene>
<comment type="caution">
    <text evidence="6">The sequence shown here is derived from an EMBL/GenBank/DDBJ whole genome shotgun (WGS) entry which is preliminary data.</text>
</comment>
<sequence>MWLRDCPYGHTNLIPGLDGLIFSETFCWEGLLMEAKQVNLGGSILVPCVQEVAKGALGQVPSRYQHPDQDPPIGIATPSPQVPVIDMQKLLSGDSMDAELEKLHHACKHWGFFQLRNHGVESSLVEKVKKGIQGLFNLPMEEKKKLWQRPGEVEGFGQAFVVSDEQKLDWGDMFFITSLPPHLRKPHLFPNLPLPFRDDIDAYSVELRDLALKILGFQAKALGMDPDDMRIFEGGYQTLRMNYYPPCPQPEVAIGLSPHSDGVGITILLQINEMEGLQIKKDGAWIPIKPLPDAFVVNIGDILEMITNGAYPSIEHRAVVNSKKERLSIATFYCPKLDADIGPAPSLITPQTPPKFKTLPISHYLSDLFKHLLKIHTVNQMAQLHGAPVKSQLAEVRYETGEHAKVKEIRVGTQHD</sequence>
<dbReference type="Pfam" id="PF14226">
    <property type="entry name" value="DIOX_N"/>
    <property type="match status" value="1"/>
</dbReference>
<evidence type="ECO:0000259" key="5">
    <source>
        <dbReference type="PROSITE" id="PS51471"/>
    </source>
</evidence>
<organism evidence="6 7">
    <name type="scientific">Hibiscus sabdariffa</name>
    <name type="common">roselle</name>
    <dbReference type="NCBI Taxonomy" id="183260"/>
    <lineage>
        <taxon>Eukaryota</taxon>
        <taxon>Viridiplantae</taxon>
        <taxon>Streptophyta</taxon>
        <taxon>Embryophyta</taxon>
        <taxon>Tracheophyta</taxon>
        <taxon>Spermatophyta</taxon>
        <taxon>Magnoliopsida</taxon>
        <taxon>eudicotyledons</taxon>
        <taxon>Gunneridae</taxon>
        <taxon>Pentapetalae</taxon>
        <taxon>rosids</taxon>
        <taxon>malvids</taxon>
        <taxon>Malvales</taxon>
        <taxon>Malvaceae</taxon>
        <taxon>Malvoideae</taxon>
        <taxon>Hibiscus</taxon>
    </lineage>
</organism>
<evidence type="ECO:0000313" key="6">
    <source>
        <dbReference type="EMBL" id="KAK8514134.1"/>
    </source>
</evidence>
<keyword evidence="4" id="KW-0560">Oxidoreductase</keyword>
<proteinExistence type="inferred from homology"/>